<evidence type="ECO:0000313" key="3">
    <source>
        <dbReference type="Proteomes" id="UP001501218"/>
    </source>
</evidence>
<protein>
    <submittedName>
        <fullName evidence="2">Uncharacterized protein</fullName>
    </submittedName>
</protein>
<keyword evidence="3" id="KW-1185">Reference proteome</keyword>
<accession>A0ABN3FSB2</accession>
<evidence type="ECO:0000313" key="2">
    <source>
        <dbReference type="EMBL" id="GAA2336390.1"/>
    </source>
</evidence>
<organism evidence="2 3">
    <name type="scientific">Saccharopolyspora halophila</name>
    <dbReference type="NCBI Taxonomy" id="405551"/>
    <lineage>
        <taxon>Bacteria</taxon>
        <taxon>Bacillati</taxon>
        <taxon>Actinomycetota</taxon>
        <taxon>Actinomycetes</taxon>
        <taxon>Pseudonocardiales</taxon>
        <taxon>Pseudonocardiaceae</taxon>
        <taxon>Saccharopolyspora</taxon>
    </lineage>
</organism>
<feature type="compositionally biased region" description="Basic and acidic residues" evidence="1">
    <location>
        <begin position="37"/>
        <end position="53"/>
    </location>
</feature>
<sequence length="83" mass="9027">MPGHNGGPEQEGGESQWLTTDRHQEAQGGRYAPDDASELKHLRQKQQDHEKIDPTGAAELGGTLLKPVIAGWPVDMVQRANST</sequence>
<evidence type="ECO:0000256" key="1">
    <source>
        <dbReference type="SAM" id="MobiDB-lite"/>
    </source>
</evidence>
<reference evidence="2 3" key="1">
    <citation type="journal article" date="2019" name="Int. J. Syst. Evol. Microbiol.">
        <title>The Global Catalogue of Microorganisms (GCM) 10K type strain sequencing project: providing services to taxonomists for standard genome sequencing and annotation.</title>
        <authorList>
            <consortium name="The Broad Institute Genomics Platform"/>
            <consortium name="The Broad Institute Genome Sequencing Center for Infectious Disease"/>
            <person name="Wu L."/>
            <person name="Ma J."/>
        </authorList>
    </citation>
    <scope>NUCLEOTIDE SEQUENCE [LARGE SCALE GENOMIC DNA]</scope>
    <source>
        <strain evidence="2 3">JCM 16221</strain>
    </source>
</reference>
<dbReference type="Proteomes" id="UP001501218">
    <property type="component" value="Unassembled WGS sequence"/>
</dbReference>
<feature type="compositionally biased region" description="Gly residues" evidence="1">
    <location>
        <begin position="1"/>
        <end position="10"/>
    </location>
</feature>
<dbReference type="EMBL" id="BAAARA010000002">
    <property type="protein sequence ID" value="GAA2336390.1"/>
    <property type="molecule type" value="Genomic_DNA"/>
</dbReference>
<comment type="caution">
    <text evidence="2">The sequence shown here is derived from an EMBL/GenBank/DDBJ whole genome shotgun (WGS) entry which is preliminary data.</text>
</comment>
<gene>
    <name evidence="2" type="ORF">GCM10009854_10410</name>
</gene>
<proteinExistence type="predicted"/>
<feature type="region of interest" description="Disordered" evidence="1">
    <location>
        <begin position="1"/>
        <end position="59"/>
    </location>
</feature>
<name>A0ABN3FSB2_9PSEU</name>